<dbReference type="PROSITE" id="PS01359">
    <property type="entry name" value="ZF_PHD_1"/>
    <property type="match status" value="1"/>
</dbReference>
<feature type="DNA-binding region" description="Homeobox" evidence="12">
    <location>
        <begin position="872"/>
        <end position="941"/>
    </location>
</feature>
<feature type="region of interest" description="Disordered" evidence="15">
    <location>
        <begin position="1088"/>
        <end position="1243"/>
    </location>
</feature>
<evidence type="ECO:0000256" key="5">
    <source>
        <dbReference type="ARBA" id="ARBA00022833"/>
    </source>
</evidence>
<evidence type="ECO:0000256" key="7">
    <source>
        <dbReference type="ARBA" id="ARBA00023054"/>
    </source>
</evidence>
<keyword evidence="6" id="KW-0282">Flagellum</keyword>
<feature type="region of interest" description="Disordered" evidence="15">
    <location>
        <begin position="947"/>
        <end position="1033"/>
    </location>
</feature>
<protein>
    <recommendedName>
        <fullName evidence="11">Cilia- and flagella-associated protein 45</fullName>
    </recommendedName>
</protein>
<comment type="caution">
    <text evidence="18">The sequence shown here is derived from an EMBL/GenBank/DDBJ whole genome shotgun (WGS) entry which is preliminary data.</text>
</comment>
<name>A0A024GCE3_9STRA</name>
<feature type="DNA-binding region" description="Homeobox" evidence="12">
    <location>
        <begin position="1028"/>
        <end position="1099"/>
    </location>
</feature>
<keyword evidence="12 14" id="KW-0238">DNA-binding</keyword>
<evidence type="ECO:0000259" key="16">
    <source>
        <dbReference type="PROSITE" id="PS50016"/>
    </source>
</evidence>
<feature type="region of interest" description="Disordered" evidence="15">
    <location>
        <begin position="1469"/>
        <end position="1562"/>
    </location>
</feature>
<evidence type="ECO:0000256" key="6">
    <source>
        <dbReference type="ARBA" id="ARBA00022846"/>
    </source>
</evidence>
<dbReference type="PROSITE" id="PS50016">
    <property type="entry name" value="ZF_PHD_2"/>
    <property type="match status" value="1"/>
</dbReference>
<dbReference type="EMBL" id="CAIX01000070">
    <property type="protein sequence ID" value="CCI44410.1"/>
    <property type="molecule type" value="Genomic_DNA"/>
</dbReference>
<feature type="compositionally biased region" description="Basic and acidic residues" evidence="15">
    <location>
        <begin position="1157"/>
        <end position="1171"/>
    </location>
</feature>
<feature type="region of interest" description="Disordered" evidence="15">
    <location>
        <begin position="1678"/>
        <end position="1702"/>
    </location>
</feature>
<evidence type="ECO:0000256" key="2">
    <source>
        <dbReference type="ARBA" id="ARBA00007427"/>
    </source>
</evidence>
<dbReference type="Pfam" id="PF00046">
    <property type="entry name" value="Homeodomain"/>
    <property type="match status" value="3"/>
</dbReference>
<dbReference type="GO" id="GO:0005634">
    <property type="term" value="C:nucleus"/>
    <property type="evidence" value="ECO:0007669"/>
    <property type="project" value="UniProtKB-SubCell"/>
</dbReference>
<keyword evidence="7" id="KW-0175">Coiled coil</keyword>
<feature type="DNA-binding region" description="Homeobox" evidence="12">
    <location>
        <begin position="507"/>
        <end position="579"/>
    </location>
</feature>
<feature type="compositionally biased region" description="Basic and acidic residues" evidence="15">
    <location>
        <begin position="1095"/>
        <end position="1109"/>
    </location>
</feature>
<feature type="compositionally biased region" description="Acidic residues" evidence="15">
    <location>
        <begin position="107"/>
        <end position="116"/>
    </location>
</feature>
<feature type="region of interest" description="Disordered" evidence="15">
    <location>
        <begin position="282"/>
        <end position="322"/>
    </location>
</feature>
<dbReference type="Gene3D" id="1.10.10.60">
    <property type="entry name" value="Homeodomain-like"/>
    <property type="match status" value="3"/>
</dbReference>
<keyword evidence="12 14" id="KW-0371">Homeobox</keyword>
<dbReference type="PANTHER" id="PTHR15504:SF0">
    <property type="entry name" value="CILIA- AND FLAGELLA-ASSOCIATED PROTEIN 45"/>
    <property type="match status" value="1"/>
</dbReference>
<dbReference type="InterPro" id="IPR033253">
    <property type="entry name" value="CFAP45"/>
</dbReference>
<dbReference type="GO" id="GO:0008270">
    <property type="term" value="F:zinc ion binding"/>
    <property type="evidence" value="ECO:0007669"/>
    <property type="project" value="UniProtKB-KW"/>
</dbReference>
<evidence type="ECO:0000256" key="1">
    <source>
        <dbReference type="ARBA" id="ARBA00004230"/>
    </source>
</evidence>
<evidence type="ECO:0000256" key="8">
    <source>
        <dbReference type="ARBA" id="ARBA00023069"/>
    </source>
</evidence>
<dbReference type="GO" id="GO:0031514">
    <property type="term" value="C:motile cilium"/>
    <property type="evidence" value="ECO:0007669"/>
    <property type="project" value="UniProtKB-SubCell"/>
</dbReference>
<feature type="compositionally biased region" description="Basic and acidic residues" evidence="15">
    <location>
        <begin position="1216"/>
        <end position="1226"/>
    </location>
</feature>
<feature type="compositionally biased region" description="Polar residues" evidence="15">
    <location>
        <begin position="857"/>
        <end position="869"/>
    </location>
</feature>
<dbReference type="PROSITE" id="PS50071">
    <property type="entry name" value="HOMEOBOX_2"/>
    <property type="match status" value="3"/>
</dbReference>
<dbReference type="InterPro" id="IPR043597">
    <property type="entry name" value="TPH_dom"/>
</dbReference>
<feature type="region of interest" description="Disordered" evidence="15">
    <location>
        <begin position="1"/>
        <end position="132"/>
    </location>
</feature>
<feature type="compositionally biased region" description="Polar residues" evidence="15">
    <location>
        <begin position="981"/>
        <end position="999"/>
    </location>
</feature>
<dbReference type="SMART" id="SM00249">
    <property type="entry name" value="PHD"/>
    <property type="match status" value="1"/>
</dbReference>
<dbReference type="InterPro" id="IPR011011">
    <property type="entry name" value="Znf_FYVE_PHD"/>
</dbReference>
<dbReference type="InterPro" id="IPR009057">
    <property type="entry name" value="Homeodomain-like_sf"/>
</dbReference>
<feature type="compositionally biased region" description="Basic and acidic residues" evidence="15">
    <location>
        <begin position="1469"/>
        <end position="1483"/>
    </location>
</feature>
<feature type="domain" description="Homeobox" evidence="17">
    <location>
        <begin position="870"/>
        <end position="940"/>
    </location>
</feature>
<feature type="region of interest" description="Disordered" evidence="15">
    <location>
        <begin position="1576"/>
        <end position="1600"/>
    </location>
</feature>
<keyword evidence="3" id="KW-0479">Metal-binding</keyword>
<dbReference type="Gene3D" id="3.30.40.10">
    <property type="entry name" value="Zinc/RING finger domain, C3HC4 (zinc finger)"/>
    <property type="match status" value="1"/>
</dbReference>
<comment type="similarity">
    <text evidence="2">Belongs to the PHD-associated homeobox family.</text>
</comment>
<feature type="domain" description="Homeobox" evidence="17">
    <location>
        <begin position="1026"/>
        <end position="1098"/>
    </location>
</feature>
<sequence length="1747" mass="196756">MENNASLIPPPPPSPPPLPPSSPCSATQTTNETEKKKALLVYQSYQPSASEDDDDDEREEDEDIEDEQNESVEGDNEGKWKIGNQESHLMKASESVAAGQDSRESNMAEDDEDDEDVSAHAHSDEDLDSLPPIEKADLLLMTTKPRNDHNSQIYSTNHSFYKKATMEGNISSIPDDIGTDKLQCRDATSPLIEGKGASRNLKSSNRRTTNVRRECEVCHECRGGRRAMICTVCKCMYHSSCYRKNISKSVHITPDKQWYCPECDPGASGQVENEDFRAIEYGLNATPRTSRRNDPSGSGSHIKNTMKEGAAGNRSASNTANSHCDTGIVTQLEEKLKWVSDVALHGGKQANWIILEQTNDILAILVPVLASLKEKMSQQGNLTEVSNQSPVSINTLSEHPDLGKSSSESTAKNQDFPALMKWVHEELTALKHVTQQLQMAGIQYEIDMIREIRMVSSSADGKNGLYPGPNGFKNSNGRLGCSSGTGSGLFRGASGTGGGAGGGSKVKNGASRLYSSKQIQKLEEWYQKSSRPEASEIQAMYRIINSAEYADRELQPDGISVKQIRIWFDNRRAKERLDYMRLKMKDISTADMDAESVKKMKAAYIDEAKEVLEARVSRLRENGKSATQIVDEADLLLIASGERPLASKPPRSSQNTSKASSGQNSSVSGAHKSSLIDQKPPLSLKKRIRMDSVASVRKAVKEAKDTGKTEDEIRSIRTTAIEVAKQRLHIPYKNARVGPSRPLGKNEVTHIKFKMLKLLEEGAPAEEVTDIIELLLSVVIPRQVLLDSGLTRQLELALKAHRENKELVKQTKKLLDEFQAIIDRGEEADALEVDDVTGLSKSIADSDVLPSHPIASTGVSTQSPAASPDQSKRARTGKFSIAQLKKLEKYFKKDDTPSKKKLEKLSEKLSAMATEEGGKTLDYKQLRGWFYKRRSSNQPPHALLVAGSKQQEGSGNAMGDDVMSSSSSSSSETESDSNESVASSIDSRQSLADSSNGTTLKRKSLADFPVPSSKKRSRVGAGSKDSKAALQSKTFNVKQLSTLIESYERNPSPNSSRMDELVHILNHDDHSGEQNANTVTKQQIQAWFGRRRAKEKKDILKLQSKEAPVRKMSTGSSSSSETDEEDSQKYLNPSARKELFSNENKGSNVAIASDGPIKSEDGQFADEIDHNENDEDASDDEQDDIDIEIEIDEDNDDDDDDDDEDLGDEEDVDLAETLKTRFDHTSSEMSAGKSRSNQGNMNARYRRLAPQARIDESLFGKTKRKKTVSLAGRDIVECHPVERTDNQKIVKTPKGNHNCVMISDGELSRLKCESTIISLQDAQAAEAQREQEQEKKLSAIKKKKERMIMLGQEAARRAPKSEFEQLMEEERKETLERAQVLKDHSHDTIKLLKTLGARAQAFTIRDQQRLVKEELEEDSKRYEEKMNTLMELERLQGLQREEELHSEQRAKRTADRLVLEEQIEQRRQQREELNARTQHEGRELVAQMKRQQQEQREKELSRRQHAMETSHEIRKFNAQSKQYKEELKRRQKEEDDKIQRYQREKDEEVKEREMQEAKKRHEAEVRIARLRANQEKMANEKSEMDELRAKRAAEARERQARDVELHLAKKTREDMAELQKAREQQALHSQGARVQEAILQQQEYQSIMTQVEADKARVKREKEETKISRIEHRRALQQQIEEKNRNQKDAFQTKQSEGQTLKDEYAKELAKLERLRLEQVEQLERSGVNPLYLVEMKALDIARARNR</sequence>
<evidence type="ECO:0000256" key="13">
    <source>
        <dbReference type="PROSITE-ProRule" id="PRU00146"/>
    </source>
</evidence>
<evidence type="ECO:0000256" key="3">
    <source>
        <dbReference type="ARBA" id="ARBA00022723"/>
    </source>
</evidence>
<keyword evidence="9" id="KW-0966">Cell projection</keyword>
<feature type="region of interest" description="Disordered" evidence="15">
    <location>
        <begin position="850"/>
        <end position="878"/>
    </location>
</feature>
<proteinExistence type="inferred from homology"/>
<evidence type="ECO:0000256" key="9">
    <source>
        <dbReference type="ARBA" id="ARBA00023273"/>
    </source>
</evidence>
<feature type="compositionally biased region" description="Basic and acidic residues" evidence="15">
    <location>
        <begin position="1678"/>
        <end position="1688"/>
    </location>
</feature>
<feature type="compositionally biased region" description="Pro residues" evidence="15">
    <location>
        <begin position="8"/>
        <end position="22"/>
    </location>
</feature>
<dbReference type="InterPro" id="IPR001356">
    <property type="entry name" value="HD"/>
</dbReference>
<feature type="compositionally biased region" description="Polar residues" evidence="15">
    <location>
        <begin position="381"/>
        <end position="397"/>
    </location>
</feature>
<feature type="compositionally biased region" description="Polar residues" evidence="15">
    <location>
        <begin position="1227"/>
        <end position="1241"/>
    </location>
</feature>
<feature type="region of interest" description="Disordered" evidence="15">
    <location>
        <begin position="381"/>
        <end position="410"/>
    </location>
</feature>
<dbReference type="GO" id="GO:0003677">
    <property type="term" value="F:DNA binding"/>
    <property type="evidence" value="ECO:0007669"/>
    <property type="project" value="UniProtKB-UniRule"/>
</dbReference>
<dbReference type="InterPro" id="IPR019786">
    <property type="entry name" value="Zinc_finger_PHD-type_CS"/>
</dbReference>
<dbReference type="InterPro" id="IPR013083">
    <property type="entry name" value="Znf_RING/FYVE/PHD"/>
</dbReference>
<keyword evidence="12 14" id="KW-0539">Nucleus</keyword>
<comment type="subcellular location">
    <subcellularLocation>
        <location evidence="1">Cell projection</location>
        <location evidence="1">Cilium</location>
        <location evidence="1">Flagellum</location>
    </subcellularLocation>
    <subcellularLocation>
        <location evidence="12 14">Nucleus</location>
    </subcellularLocation>
</comment>
<keyword evidence="5" id="KW-0862">Zinc</keyword>
<feature type="domain" description="Homeobox" evidence="17">
    <location>
        <begin position="505"/>
        <end position="578"/>
    </location>
</feature>
<evidence type="ECO:0000256" key="11">
    <source>
        <dbReference type="ARBA" id="ARBA00034142"/>
    </source>
</evidence>
<reference evidence="18 19" key="1">
    <citation type="submission" date="2012-05" db="EMBL/GenBank/DDBJ databases">
        <title>Recombination and specialization in a pathogen metapopulation.</title>
        <authorList>
            <person name="Gardiner A."/>
            <person name="Kemen E."/>
            <person name="Schultz-Larsen T."/>
            <person name="MacLean D."/>
            <person name="Van Oosterhout C."/>
            <person name="Jones J.D.G."/>
        </authorList>
    </citation>
    <scope>NUCLEOTIDE SEQUENCE [LARGE SCALE GENOMIC DNA]</scope>
    <source>
        <strain evidence="18 19">Ac Nc2</strain>
    </source>
</reference>
<feature type="region of interest" description="Disordered" evidence="15">
    <location>
        <begin position="643"/>
        <end position="681"/>
    </location>
</feature>
<evidence type="ECO:0000256" key="12">
    <source>
        <dbReference type="PROSITE-ProRule" id="PRU00108"/>
    </source>
</evidence>
<dbReference type="CDD" id="cd00086">
    <property type="entry name" value="homeodomain"/>
    <property type="match status" value="2"/>
</dbReference>
<keyword evidence="19" id="KW-1185">Reference proteome</keyword>
<dbReference type="InterPro" id="IPR001965">
    <property type="entry name" value="Znf_PHD"/>
</dbReference>
<dbReference type="InParanoid" id="A0A024GCE3"/>
<evidence type="ECO:0000256" key="14">
    <source>
        <dbReference type="RuleBase" id="RU000682"/>
    </source>
</evidence>
<gene>
    <name evidence="18" type="ORF">BN9_052190</name>
</gene>
<dbReference type="InterPro" id="IPR019787">
    <property type="entry name" value="Znf_PHD-finger"/>
</dbReference>
<feature type="compositionally biased region" description="Polar residues" evidence="15">
    <location>
        <begin position="650"/>
        <end position="668"/>
    </location>
</feature>
<evidence type="ECO:0000256" key="15">
    <source>
        <dbReference type="SAM" id="MobiDB-lite"/>
    </source>
</evidence>
<feature type="compositionally biased region" description="Polar residues" evidence="15">
    <location>
        <begin position="1689"/>
        <end position="1699"/>
    </location>
</feature>
<evidence type="ECO:0000313" key="19">
    <source>
        <dbReference type="Proteomes" id="UP000053237"/>
    </source>
</evidence>
<dbReference type="Proteomes" id="UP000053237">
    <property type="component" value="Unassembled WGS sequence"/>
</dbReference>
<evidence type="ECO:0000256" key="4">
    <source>
        <dbReference type="ARBA" id="ARBA00022771"/>
    </source>
</evidence>
<comment type="similarity">
    <text evidence="10">Belongs to the CFAP45 family.</text>
</comment>
<keyword evidence="4 13" id="KW-0863">Zinc-finger</keyword>
<dbReference type="CDD" id="cd15489">
    <property type="entry name" value="PHD_SF"/>
    <property type="match status" value="1"/>
</dbReference>
<dbReference type="SMART" id="SM00389">
    <property type="entry name" value="HOX"/>
    <property type="match status" value="3"/>
</dbReference>
<feature type="compositionally biased region" description="Basic and acidic residues" evidence="15">
    <location>
        <begin position="1522"/>
        <end position="1562"/>
    </location>
</feature>
<dbReference type="SUPFAM" id="SSF46689">
    <property type="entry name" value="Homeodomain-like"/>
    <property type="match status" value="3"/>
</dbReference>
<feature type="domain" description="PHD-type" evidence="16">
    <location>
        <begin position="212"/>
        <end position="266"/>
    </location>
</feature>
<accession>A0A024GCE3</accession>
<dbReference type="STRING" id="65357.A0A024GCE3"/>
<dbReference type="Pfam" id="PF13868">
    <property type="entry name" value="TPH"/>
    <property type="match status" value="1"/>
</dbReference>
<feature type="compositionally biased region" description="Basic and acidic residues" evidence="15">
    <location>
        <begin position="1491"/>
        <end position="1515"/>
    </location>
</feature>
<keyword evidence="8" id="KW-0969">Cilium</keyword>
<evidence type="ECO:0000259" key="17">
    <source>
        <dbReference type="PROSITE" id="PS50071"/>
    </source>
</evidence>
<dbReference type="OrthoDB" id="125004at2759"/>
<feature type="compositionally biased region" description="Acidic residues" evidence="15">
    <location>
        <begin position="1172"/>
        <end position="1214"/>
    </location>
</feature>
<dbReference type="SUPFAM" id="SSF57903">
    <property type="entry name" value="FYVE/PHD zinc finger"/>
    <property type="match status" value="1"/>
</dbReference>
<evidence type="ECO:0000256" key="10">
    <source>
        <dbReference type="ARBA" id="ARBA00034116"/>
    </source>
</evidence>
<organism evidence="18 19">
    <name type="scientific">Albugo candida</name>
    <dbReference type="NCBI Taxonomy" id="65357"/>
    <lineage>
        <taxon>Eukaryota</taxon>
        <taxon>Sar</taxon>
        <taxon>Stramenopiles</taxon>
        <taxon>Oomycota</taxon>
        <taxon>Peronosporomycetes</taxon>
        <taxon>Albuginales</taxon>
        <taxon>Albuginaceae</taxon>
        <taxon>Albugo</taxon>
    </lineage>
</organism>
<evidence type="ECO:0000313" key="18">
    <source>
        <dbReference type="EMBL" id="CCI44410.1"/>
    </source>
</evidence>
<feature type="compositionally biased region" description="Acidic residues" evidence="15">
    <location>
        <begin position="50"/>
        <end position="75"/>
    </location>
</feature>
<dbReference type="PANTHER" id="PTHR15504">
    <property type="entry name" value="NASOPHARYNGEAL EPITHELIUM SPECIFIC PROTEIN 1"/>
    <property type="match status" value="1"/>
</dbReference>